<sequence length="86" mass="9619">MRCPALPTPQRDPLWMSQTDPAPGRECSHAPQWQYAAPTNIACVTPHPTPLPRQVESQLTTTVEALLAATVDSEYHYTQVRRYGSE</sequence>
<organism evidence="2">
    <name type="scientific">Mycobacterium marinum DL240490</name>
    <dbReference type="NCBI Taxonomy" id="459420"/>
    <lineage>
        <taxon>Bacteria</taxon>
        <taxon>Bacillati</taxon>
        <taxon>Actinomycetota</taxon>
        <taxon>Actinomycetes</taxon>
        <taxon>Mycobacteriales</taxon>
        <taxon>Mycobacteriaceae</taxon>
        <taxon>Mycobacterium</taxon>
        <taxon>Mycobacterium ulcerans group</taxon>
    </lineage>
</organism>
<gene>
    <name evidence="2" type="ORF">MUDP_057</name>
</gene>
<dbReference type="EMBL" id="EU271967">
    <property type="protein sequence ID" value="ACA50969.1"/>
    <property type="molecule type" value="Genomic_DNA"/>
</dbReference>
<name>B6CLP5_MYCMR</name>
<evidence type="ECO:0000256" key="1">
    <source>
        <dbReference type="SAM" id="MobiDB-lite"/>
    </source>
</evidence>
<protein>
    <submittedName>
        <fullName evidence="2">Uncharacterized protein</fullName>
    </submittedName>
</protein>
<geneLocation type="plasmid" evidence="2">
    <name>pMUM003</name>
</geneLocation>
<accession>B6CLP5</accession>
<proteinExistence type="predicted"/>
<keyword evidence="2" id="KW-0614">Plasmid</keyword>
<dbReference type="AlphaFoldDB" id="B6CLP5"/>
<reference evidence="2" key="1">
    <citation type="journal article" date="2008" name="BMC Genomics">
        <title>Deciphering the genetic basis for polyketide variation among mycobacteria producing mycolactones.</title>
        <authorList>
            <person name="Pidot S.J."/>
            <person name="Hong H."/>
            <person name="Seemann T."/>
            <person name="Porter J.L."/>
            <person name="Yip M.J."/>
            <person name="Men A."/>
            <person name="Johnson M."/>
            <person name="Wilson P."/>
            <person name="Davies J.K."/>
            <person name="Leadlay P.F."/>
            <person name="Stinear T.P."/>
        </authorList>
    </citation>
    <scope>NUCLEOTIDE SEQUENCE [LARGE SCALE GENOMIC DNA]</scope>
    <source>
        <strain evidence="2">DL240490</strain>
        <plasmid evidence="2">pMUM003</plasmid>
    </source>
</reference>
<feature type="region of interest" description="Disordered" evidence="1">
    <location>
        <begin position="1"/>
        <end position="29"/>
    </location>
</feature>
<evidence type="ECO:0000313" key="2">
    <source>
        <dbReference type="EMBL" id="ACA50969.1"/>
    </source>
</evidence>